<accession>A0A1F6TR27</accession>
<organism evidence="4 5">
    <name type="scientific">Candidatus Muproteobacteria bacterium RBG_16_65_34</name>
    <dbReference type="NCBI Taxonomy" id="1817760"/>
    <lineage>
        <taxon>Bacteria</taxon>
        <taxon>Pseudomonadati</taxon>
        <taxon>Pseudomonadota</taxon>
        <taxon>Candidatus Muproteobacteria</taxon>
    </lineage>
</organism>
<feature type="compositionally biased region" description="Low complexity" evidence="1">
    <location>
        <begin position="166"/>
        <end position="178"/>
    </location>
</feature>
<keyword evidence="2" id="KW-0812">Transmembrane</keyword>
<proteinExistence type="predicted"/>
<dbReference type="EMBL" id="MFSU01000051">
    <property type="protein sequence ID" value="OGI47593.1"/>
    <property type="molecule type" value="Genomic_DNA"/>
</dbReference>
<keyword evidence="2" id="KW-0472">Membrane</keyword>
<gene>
    <name evidence="4" type="ORF">A2151_01000</name>
</gene>
<dbReference type="InterPro" id="IPR019251">
    <property type="entry name" value="DUF2231_TM"/>
</dbReference>
<name>A0A1F6TR27_9PROT</name>
<evidence type="ECO:0000256" key="2">
    <source>
        <dbReference type="SAM" id="Phobius"/>
    </source>
</evidence>
<evidence type="ECO:0000313" key="4">
    <source>
        <dbReference type="EMBL" id="OGI47593.1"/>
    </source>
</evidence>
<keyword evidence="2" id="KW-1133">Transmembrane helix</keyword>
<dbReference type="AlphaFoldDB" id="A0A1F6TR27"/>
<dbReference type="Proteomes" id="UP000178885">
    <property type="component" value="Unassembled WGS sequence"/>
</dbReference>
<feature type="transmembrane region" description="Helical" evidence="2">
    <location>
        <begin position="115"/>
        <end position="135"/>
    </location>
</feature>
<sequence>MIEIIPNWHPIFVHFTVALLSMAALFFLAARFAASDRWRSQWAVVAYWNLWIGTALTAVTVAAGWYAFNTVTHDDPSHAAMLTHRNWAIPTFAAFVALGVWGWRNYRKAQGITTAFLLVTLAGTGLLLSTAWHGAELVYRYGLGVMSLPKAEAGDHAHEASSGHDAGAAATVTPAPKKTAPKGHRDDGHAH</sequence>
<feature type="transmembrane region" description="Helical" evidence="2">
    <location>
        <begin position="12"/>
        <end position="34"/>
    </location>
</feature>
<protein>
    <recommendedName>
        <fullName evidence="3">DUF2231 domain-containing protein</fullName>
    </recommendedName>
</protein>
<evidence type="ECO:0000259" key="3">
    <source>
        <dbReference type="Pfam" id="PF09990"/>
    </source>
</evidence>
<evidence type="ECO:0000256" key="1">
    <source>
        <dbReference type="SAM" id="MobiDB-lite"/>
    </source>
</evidence>
<reference evidence="4 5" key="1">
    <citation type="journal article" date="2016" name="Nat. Commun.">
        <title>Thousands of microbial genomes shed light on interconnected biogeochemical processes in an aquifer system.</title>
        <authorList>
            <person name="Anantharaman K."/>
            <person name="Brown C.T."/>
            <person name="Hug L.A."/>
            <person name="Sharon I."/>
            <person name="Castelle C.J."/>
            <person name="Probst A.J."/>
            <person name="Thomas B.C."/>
            <person name="Singh A."/>
            <person name="Wilkins M.J."/>
            <person name="Karaoz U."/>
            <person name="Brodie E.L."/>
            <person name="Williams K.H."/>
            <person name="Hubbard S.S."/>
            <person name="Banfield J.F."/>
        </authorList>
    </citation>
    <scope>NUCLEOTIDE SEQUENCE [LARGE SCALE GENOMIC DNA]</scope>
</reference>
<feature type="transmembrane region" description="Helical" evidence="2">
    <location>
        <begin position="87"/>
        <end position="103"/>
    </location>
</feature>
<comment type="caution">
    <text evidence="4">The sequence shown here is derived from an EMBL/GenBank/DDBJ whole genome shotgun (WGS) entry which is preliminary data.</text>
</comment>
<dbReference type="STRING" id="1817760.A2151_01000"/>
<dbReference type="InterPro" id="IPR036927">
    <property type="entry name" value="Cyt_c_oxase-like_su1_sf"/>
</dbReference>
<feature type="transmembrane region" description="Helical" evidence="2">
    <location>
        <begin position="46"/>
        <end position="67"/>
    </location>
</feature>
<evidence type="ECO:0000313" key="5">
    <source>
        <dbReference type="Proteomes" id="UP000178885"/>
    </source>
</evidence>
<dbReference type="Gene3D" id="1.20.210.10">
    <property type="entry name" value="Cytochrome c oxidase-like, subunit I domain"/>
    <property type="match status" value="1"/>
</dbReference>
<feature type="domain" description="DUF2231" evidence="3">
    <location>
        <begin position="9"/>
        <end position="145"/>
    </location>
</feature>
<feature type="region of interest" description="Disordered" evidence="1">
    <location>
        <begin position="154"/>
        <end position="191"/>
    </location>
</feature>
<dbReference type="Pfam" id="PF09990">
    <property type="entry name" value="DUF2231"/>
    <property type="match status" value="1"/>
</dbReference>